<evidence type="ECO:0000256" key="1">
    <source>
        <dbReference type="SAM" id="MobiDB-lite"/>
    </source>
</evidence>
<accession>A0A644UR15</accession>
<dbReference type="AlphaFoldDB" id="A0A644UR15"/>
<sequence length="130" mass="14395">MEKKPNTTKDASVSKTGPSQSKRRSVVSYNNLSPELLAILKEKYPRGYADYMGEIFKVDKPDGSFFYAISLEVPDAVYLVKVDVKIDDYEEAADELFGGGSSEVDGSEPDEFPEDDSVGSFSEEQEDSDE</sequence>
<feature type="compositionally biased region" description="Acidic residues" evidence="1">
    <location>
        <begin position="105"/>
        <end position="130"/>
    </location>
</feature>
<dbReference type="EMBL" id="VSSQ01000148">
    <property type="protein sequence ID" value="MPL81341.1"/>
    <property type="molecule type" value="Genomic_DNA"/>
</dbReference>
<name>A0A644UR15_9ZZZZ</name>
<protein>
    <submittedName>
        <fullName evidence="2">Uncharacterized protein</fullName>
    </submittedName>
</protein>
<evidence type="ECO:0000313" key="2">
    <source>
        <dbReference type="EMBL" id="MPL81341.1"/>
    </source>
</evidence>
<feature type="compositionally biased region" description="Polar residues" evidence="1">
    <location>
        <begin position="8"/>
        <end position="20"/>
    </location>
</feature>
<proteinExistence type="predicted"/>
<organism evidence="2">
    <name type="scientific">bioreactor metagenome</name>
    <dbReference type="NCBI Taxonomy" id="1076179"/>
    <lineage>
        <taxon>unclassified sequences</taxon>
        <taxon>metagenomes</taxon>
        <taxon>ecological metagenomes</taxon>
    </lineage>
</organism>
<gene>
    <name evidence="2" type="ORF">SDC9_27258</name>
</gene>
<reference evidence="2" key="1">
    <citation type="submission" date="2019-08" db="EMBL/GenBank/DDBJ databases">
        <authorList>
            <person name="Kucharzyk K."/>
            <person name="Murdoch R.W."/>
            <person name="Higgins S."/>
            <person name="Loffler F."/>
        </authorList>
    </citation>
    <scope>NUCLEOTIDE SEQUENCE</scope>
</reference>
<comment type="caution">
    <text evidence="2">The sequence shown here is derived from an EMBL/GenBank/DDBJ whole genome shotgun (WGS) entry which is preliminary data.</text>
</comment>
<feature type="region of interest" description="Disordered" evidence="1">
    <location>
        <begin position="95"/>
        <end position="130"/>
    </location>
</feature>
<feature type="region of interest" description="Disordered" evidence="1">
    <location>
        <begin position="1"/>
        <end position="27"/>
    </location>
</feature>